<accession>A0A9K3J8W5</accession>
<reference evidence="1" key="2">
    <citation type="submission" date="2020-06" db="EMBL/GenBank/DDBJ databases">
        <title>Helianthus annuus Genome sequencing and assembly Release 2.</title>
        <authorList>
            <person name="Gouzy J."/>
            <person name="Langlade N."/>
            <person name="Munos S."/>
        </authorList>
    </citation>
    <scope>NUCLEOTIDE SEQUENCE</scope>
    <source>
        <tissue evidence="1">Leaves</tissue>
    </source>
</reference>
<protein>
    <submittedName>
        <fullName evidence="1">Uncharacterized protein</fullName>
    </submittedName>
</protein>
<sequence length="53" mass="6055">MGSGFLILQIMVCINNRSKPIFPTVDDDGAARMVEGKFLNIQPHFCSHDYWKL</sequence>
<evidence type="ECO:0000313" key="1">
    <source>
        <dbReference type="EMBL" id="KAF5810573.1"/>
    </source>
</evidence>
<dbReference type="AlphaFoldDB" id="A0A9K3J8W5"/>
<reference evidence="1" key="1">
    <citation type="journal article" date="2017" name="Nature">
        <title>The sunflower genome provides insights into oil metabolism, flowering and Asterid evolution.</title>
        <authorList>
            <person name="Badouin H."/>
            <person name="Gouzy J."/>
            <person name="Grassa C.J."/>
            <person name="Murat F."/>
            <person name="Staton S.E."/>
            <person name="Cottret L."/>
            <person name="Lelandais-Briere C."/>
            <person name="Owens G.L."/>
            <person name="Carrere S."/>
            <person name="Mayjonade B."/>
            <person name="Legrand L."/>
            <person name="Gill N."/>
            <person name="Kane N.C."/>
            <person name="Bowers J.E."/>
            <person name="Hubner S."/>
            <person name="Bellec A."/>
            <person name="Berard A."/>
            <person name="Berges H."/>
            <person name="Blanchet N."/>
            <person name="Boniface M.C."/>
            <person name="Brunel D."/>
            <person name="Catrice O."/>
            <person name="Chaidir N."/>
            <person name="Claudel C."/>
            <person name="Donnadieu C."/>
            <person name="Faraut T."/>
            <person name="Fievet G."/>
            <person name="Helmstetter N."/>
            <person name="King M."/>
            <person name="Knapp S.J."/>
            <person name="Lai Z."/>
            <person name="Le Paslier M.C."/>
            <person name="Lippi Y."/>
            <person name="Lorenzon L."/>
            <person name="Mandel J.R."/>
            <person name="Marage G."/>
            <person name="Marchand G."/>
            <person name="Marquand E."/>
            <person name="Bret-Mestries E."/>
            <person name="Morien E."/>
            <person name="Nambeesan S."/>
            <person name="Nguyen T."/>
            <person name="Pegot-Espagnet P."/>
            <person name="Pouilly N."/>
            <person name="Raftis F."/>
            <person name="Sallet E."/>
            <person name="Schiex T."/>
            <person name="Thomas J."/>
            <person name="Vandecasteele C."/>
            <person name="Vares D."/>
            <person name="Vear F."/>
            <person name="Vautrin S."/>
            <person name="Crespi M."/>
            <person name="Mangin B."/>
            <person name="Burke J.M."/>
            <person name="Salse J."/>
            <person name="Munos S."/>
            <person name="Vincourt P."/>
            <person name="Rieseberg L.H."/>
            <person name="Langlade N.B."/>
        </authorList>
    </citation>
    <scope>NUCLEOTIDE SEQUENCE</scope>
    <source>
        <tissue evidence="1">Leaves</tissue>
    </source>
</reference>
<evidence type="ECO:0000313" key="2">
    <source>
        <dbReference type="Proteomes" id="UP000215914"/>
    </source>
</evidence>
<dbReference type="Gramene" id="mRNA:HanXRQr2_Chr04g0171151">
    <property type="protein sequence ID" value="mRNA:HanXRQr2_Chr04g0171151"/>
    <property type="gene ID" value="HanXRQr2_Chr04g0171151"/>
</dbReference>
<comment type="caution">
    <text evidence="1">The sequence shown here is derived from an EMBL/GenBank/DDBJ whole genome shotgun (WGS) entry which is preliminary data.</text>
</comment>
<organism evidence="1 2">
    <name type="scientific">Helianthus annuus</name>
    <name type="common">Common sunflower</name>
    <dbReference type="NCBI Taxonomy" id="4232"/>
    <lineage>
        <taxon>Eukaryota</taxon>
        <taxon>Viridiplantae</taxon>
        <taxon>Streptophyta</taxon>
        <taxon>Embryophyta</taxon>
        <taxon>Tracheophyta</taxon>
        <taxon>Spermatophyta</taxon>
        <taxon>Magnoliopsida</taxon>
        <taxon>eudicotyledons</taxon>
        <taxon>Gunneridae</taxon>
        <taxon>Pentapetalae</taxon>
        <taxon>asterids</taxon>
        <taxon>campanulids</taxon>
        <taxon>Asterales</taxon>
        <taxon>Asteraceae</taxon>
        <taxon>Asteroideae</taxon>
        <taxon>Heliantheae alliance</taxon>
        <taxon>Heliantheae</taxon>
        <taxon>Helianthus</taxon>
    </lineage>
</organism>
<dbReference type="Proteomes" id="UP000215914">
    <property type="component" value="Unassembled WGS sequence"/>
</dbReference>
<gene>
    <name evidence="1" type="ORF">HanXRQr2_Chr04g0171151</name>
</gene>
<keyword evidence="2" id="KW-1185">Reference proteome</keyword>
<name>A0A9K3J8W5_HELAN</name>
<dbReference type="EMBL" id="MNCJ02000319">
    <property type="protein sequence ID" value="KAF5810573.1"/>
    <property type="molecule type" value="Genomic_DNA"/>
</dbReference>
<proteinExistence type="predicted"/>